<dbReference type="AlphaFoldDB" id="A0A7L2R314"/>
<evidence type="ECO:0000256" key="2">
    <source>
        <dbReference type="ARBA" id="ARBA00022692"/>
    </source>
</evidence>
<keyword evidence="3" id="KW-1133">Transmembrane helix</keyword>
<dbReference type="SMART" id="SM00112">
    <property type="entry name" value="CA"/>
    <property type="match status" value="1"/>
</dbReference>
<proteinExistence type="predicted"/>
<keyword evidence="9" id="KW-1185">Reference proteome</keyword>
<keyword evidence="2" id="KW-0812">Transmembrane</keyword>
<dbReference type="PROSITE" id="PS50268">
    <property type="entry name" value="CADHERIN_2"/>
    <property type="match status" value="1"/>
</dbReference>
<protein>
    <submittedName>
        <fullName evidence="8">PCDG1 protein</fullName>
    </submittedName>
</protein>
<dbReference type="PANTHER" id="PTHR24028:SF234">
    <property type="entry name" value="PROTOCADHERIN GAMMA-A3"/>
    <property type="match status" value="1"/>
</dbReference>
<gene>
    <name evidence="8" type="primary">Pcdhga1_1</name>
    <name evidence="8" type="ORF">OXYMAD_R09952</name>
</gene>
<reference evidence="8 9" key="1">
    <citation type="submission" date="2019-09" db="EMBL/GenBank/DDBJ databases">
        <title>Bird 10,000 Genomes (B10K) Project - Family phase.</title>
        <authorList>
            <person name="Zhang G."/>
        </authorList>
    </citation>
    <scope>NUCLEOTIDE SEQUENCE [LARGE SCALE GENOMIC DNA]</scope>
    <source>
        <strain evidence="8">B10K-DU-002-81</strain>
    </source>
</reference>
<evidence type="ECO:0000256" key="1">
    <source>
        <dbReference type="ARBA" id="ARBA00004167"/>
    </source>
</evidence>
<evidence type="ECO:0000256" key="3">
    <source>
        <dbReference type="ARBA" id="ARBA00022989"/>
    </source>
</evidence>
<dbReference type="OrthoDB" id="9990384at2759"/>
<keyword evidence="4" id="KW-0472">Membrane</keyword>
<keyword evidence="6" id="KW-0106">Calcium</keyword>
<feature type="non-terminal residue" evidence="8">
    <location>
        <position position="68"/>
    </location>
</feature>
<accession>A0A7L2R314</accession>
<evidence type="ECO:0000256" key="6">
    <source>
        <dbReference type="PROSITE-ProRule" id="PRU00043"/>
    </source>
</evidence>
<name>A0A7L2R314_9PASS</name>
<comment type="caution">
    <text evidence="8">The sequence shown here is derived from an EMBL/GenBank/DDBJ whole genome shotgun (WGS) entry which is preliminary data.</text>
</comment>
<sequence length="68" mass="7654">TDADEGPSGQVKYSFHRISERASKFFYLEAMTGEISLKDNLDFEEISSFEIEVQARDGGELFDTAKVT</sequence>
<evidence type="ECO:0000256" key="5">
    <source>
        <dbReference type="ARBA" id="ARBA00023180"/>
    </source>
</evidence>
<dbReference type="CDD" id="cd11304">
    <property type="entry name" value="Cadherin_repeat"/>
    <property type="match status" value="1"/>
</dbReference>
<feature type="domain" description="Cadherin" evidence="7">
    <location>
        <begin position="1"/>
        <end position="59"/>
    </location>
</feature>
<dbReference type="InterPro" id="IPR015919">
    <property type="entry name" value="Cadherin-like_sf"/>
</dbReference>
<dbReference type="InterPro" id="IPR050174">
    <property type="entry name" value="Protocadherin/Cadherin-CA"/>
</dbReference>
<dbReference type="Pfam" id="PF00028">
    <property type="entry name" value="Cadherin"/>
    <property type="match status" value="1"/>
</dbReference>
<feature type="non-terminal residue" evidence="8">
    <location>
        <position position="1"/>
    </location>
</feature>
<dbReference type="GO" id="GO:0007156">
    <property type="term" value="P:homophilic cell adhesion via plasma membrane adhesion molecules"/>
    <property type="evidence" value="ECO:0007669"/>
    <property type="project" value="InterPro"/>
</dbReference>
<dbReference type="Proteomes" id="UP000570288">
    <property type="component" value="Unassembled WGS sequence"/>
</dbReference>
<comment type="subcellular location">
    <subcellularLocation>
        <location evidence="1">Membrane</location>
        <topology evidence="1">Single-pass membrane protein</topology>
    </subcellularLocation>
</comment>
<evidence type="ECO:0000256" key="4">
    <source>
        <dbReference type="ARBA" id="ARBA00023136"/>
    </source>
</evidence>
<dbReference type="InterPro" id="IPR002126">
    <property type="entry name" value="Cadherin-like_dom"/>
</dbReference>
<dbReference type="GO" id="GO:0005886">
    <property type="term" value="C:plasma membrane"/>
    <property type="evidence" value="ECO:0007669"/>
    <property type="project" value="TreeGrafter"/>
</dbReference>
<evidence type="ECO:0000313" key="8">
    <source>
        <dbReference type="EMBL" id="NXS03469.1"/>
    </source>
</evidence>
<dbReference type="Gene3D" id="2.60.40.60">
    <property type="entry name" value="Cadherins"/>
    <property type="match status" value="1"/>
</dbReference>
<evidence type="ECO:0000259" key="7">
    <source>
        <dbReference type="PROSITE" id="PS50268"/>
    </source>
</evidence>
<evidence type="ECO:0000313" key="9">
    <source>
        <dbReference type="Proteomes" id="UP000570288"/>
    </source>
</evidence>
<dbReference type="EMBL" id="VYZR01263440">
    <property type="protein sequence ID" value="NXS03469.1"/>
    <property type="molecule type" value="Genomic_DNA"/>
</dbReference>
<dbReference type="PANTHER" id="PTHR24028">
    <property type="entry name" value="CADHERIN-87A"/>
    <property type="match status" value="1"/>
</dbReference>
<dbReference type="SUPFAM" id="SSF49313">
    <property type="entry name" value="Cadherin-like"/>
    <property type="match status" value="1"/>
</dbReference>
<organism evidence="8 9">
    <name type="scientific">Oxylabes madagascariensis</name>
    <name type="common">white-throated Oxylabes</name>
    <dbReference type="NCBI Taxonomy" id="98144"/>
    <lineage>
        <taxon>Eukaryota</taxon>
        <taxon>Metazoa</taxon>
        <taxon>Chordata</taxon>
        <taxon>Craniata</taxon>
        <taxon>Vertebrata</taxon>
        <taxon>Euteleostomi</taxon>
        <taxon>Archelosauria</taxon>
        <taxon>Archosauria</taxon>
        <taxon>Dinosauria</taxon>
        <taxon>Saurischia</taxon>
        <taxon>Theropoda</taxon>
        <taxon>Coelurosauria</taxon>
        <taxon>Aves</taxon>
        <taxon>Neognathae</taxon>
        <taxon>Neoaves</taxon>
        <taxon>Telluraves</taxon>
        <taxon>Australaves</taxon>
        <taxon>Passeriformes</taxon>
        <taxon>Sylvioidea</taxon>
        <taxon>Timaliidae</taxon>
        <taxon>Oxylabes</taxon>
    </lineage>
</organism>
<keyword evidence="5" id="KW-0325">Glycoprotein</keyword>
<dbReference type="GO" id="GO:0005509">
    <property type="term" value="F:calcium ion binding"/>
    <property type="evidence" value="ECO:0007669"/>
    <property type="project" value="UniProtKB-UniRule"/>
</dbReference>